<feature type="region of interest" description="Disordered" evidence="2">
    <location>
        <begin position="94"/>
        <end position="194"/>
    </location>
</feature>
<dbReference type="Pfam" id="PF20399">
    <property type="entry name" value="PH_20"/>
    <property type="match status" value="1"/>
</dbReference>
<feature type="compositionally biased region" description="Polar residues" evidence="2">
    <location>
        <begin position="151"/>
        <end position="166"/>
    </location>
</feature>
<keyword evidence="5" id="KW-1185">Reference proteome</keyword>
<evidence type="ECO:0000313" key="5">
    <source>
        <dbReference type="Proteomes" id="UP000094285"/>
    </source>
</evidence>
<accession>A0A1E4SPB6</accession>
<protein>
    <recommendedName>
        <fullName evidence="3">PH domain-containing protein</fullName>
    </recommendedName>
</protein>
<dbReference type="InterPro" id="IPR011993">
    <property type="entry name" value="PH-like_dom_sf"/>
</dbReference>
<dbReference type="Gene3D" id="2.30.29.30">
    <property type="entry name" value="Pleckstrin-homology domain (PH domain)/Phosphotyrosine-binding domain (PTB)"/>
    <property type="match status" value="1"/>
</dbReference>
<evidence type="ECO:0000256" key="1">
    <source>
        <dbReference type="ARBA" id="ARBA00022553"/>
    </source>
</evidence>
<dbReference type="Pfam" id="PF20400">
    <property type="entry name" value="BAR_4"/>
    <property type="match status" value="1"/>
</dbReference>
<dbReference type="RefSeq" id="XP_020066450.1">
    <property type="nucleotide sequence ID" value="XM_020208588.1"/>
</dbReference>
<name>A0A1E4SPB6_9ASCO</name>
<feature type="compositionally biased region" description="Low complexity" evidence="2">
    <location>
        <begin position="119"/>
        <end position="134"/>
    </location>
</feature>
<dbReference type="PANTHER" id="PTHR31941:SF15">
    <property type="entry name" value="ACTIVATOR OF SKN7 PROTEIN 10-RELATED"/>
    <property type="match status" value="1"/>
</dbReference>
<dbReference type="AlphaFoldDB" id="A0A1E4SPB6"/>
<evidence type="ECO:0000313" key="4">
    <source>
        <dbReference type="EMBL" id="ODV81328.1"/>
    </source>
</evidence>
<dbReference type="STRING" id="984487.A0A1E4SPB6"/>
<dbReference type="PANTHER" id="PTHR31941">
    <property type="entry name" value="CYTOSKELETAL SIGNALING PROTEIN SLM1"/>
    <property type="match status" value="1"/>
</dbReference>
<feature type="domain" description="PH" evidence="3">
    <location>
        <begin position="444"/>
        <end position="573"/>
    </location>
</feature>
<evidence type="ECO:0000256" key="2">
    <source>
        <dbReference type="SAM" id="MobiDB-lite"/>
    </source>
</evidence>
<dbReference type="SMART" id="SM00233">
    <property type="entry name" value="PH"/>
    <property type="match status" value="1"/>
</dbReference>
<dbReference type="OrthoDB" id="2264563at2759"/>
<dbReference type="SUPFAM" id="SSF50729">
    <property type="entry name" value="PH domain-like"/>
    <property type="match status" value="1"/>
</dbReference>
<dbReference type="PROSITE" id="PS50003">
    <property type="entry name" value="PH_DOMAIN"/>
    <property type="match status" value="1"/>
</dbReference>
<dbReference type="EMBL" id="KV453909">
    <property type="protein sequence ID" value="ODV81328.1"/>
    <property type="molecule type" value="Genomic_DNA"/>
</dbReference>
<dbReference type="Proteomes" id="UP000094285">
    <property type="component" value="Unassembled WGS sequence"/>
</dbReference>
<dbReference type="InterPro" id="IPR046868">
    <property type="entry name" value="BAR_4"/>
</dbReference>
<proteinExistence type="predicted"/>
<feature type="region of interest" description="Disordered" evidence="2">
    <location>
        <begin position="597"/>
        <end position="620"/>
    </location>
</feature>
<feature type="region of interest" description="Disordered" evidence="2">
    <location>
        <begin position="820"/>
        <end position="851"/>
    </location>
</feature>
<gene>
    <name evidence="4" type="ORF">CANTADRAFT_3448</name>
</gene>
<evidence type="ECO:0000259" key="3">
    <source>
        <dbReference type="PROSITE" id="PS50003"/>
    </source>
</evidence>
<dbReference type="InterPro" id="IPR046869">
    <property type="entry name" value="SLM1/RGC1-like_PH"/>
</dbReference>
<feature type="compositionally biased region" description="Low complexity" evidence="2">
    <location>
        <begin position="599"/>
        <end position="618"/>
    </location>
</feature>
<dbReference type="GeneID" id="30982725"/>
<sequence length="851" mass="95966">MSSTFTFTKEAILPATNPKSPFFVNIPGNDAKPVDNLINYFKYWKYFIKSLIHYFKEIAMVKEFEANLNYQLINSILFPGFKDLPVRVMDEINSSNHSQHSPSNSQSTTPTKEHNRNLSTTSLTTVSSHASTSTGGTPNNSDAKRPGLFKTKSNNSTFLKNINSQGPHAPLNHKKNLSLGGANSKPNHANHAQSAHNHYNDVKVPSHFFPDDSLFKNLPPLLLNQHQVAFGNNTKAYKDLNGKLIPRLEMLLRNLSHKIKEIKTTLKNESFSNIELLKEISSTGKVLSSYLNSVERYSTKVPVLKRKLLSEEDRTDDDDDDGVLDDPFLVKLHVDYQIKHQLLNENYMFASYVNLQNISKDLFNYVLKELNVVVDKFGKLLLNQEFYTFLKEKISNSCSNDWEYFISMNPNFLNFYKDSPVQKKKETRTFKDIVIPYADSIHNKCIRFGVLYKKSKLFKNYNKCYYVLTCNYLHEFKIEGDENGSSESKLKEHKSTPPKKSKSSKDKIGGFIGHDDVPTKSYNLNDLSIKIKDEKGFKFQLIKNSNSSKKHTFKCLTLGEFTNWFGDLEQMCKFGSKHTQRFLMVQSKIDLKEMELDKSQQLGHSSQTHSGSTSSATSPIRKSLNNFKLNMEPNHERSLSAIFTPTIKTPLNQSPSEGNPFEETFLSEMPTPQNVQSTLSSPNLTPDAAQVLNTASGLESSDSNTHREQHESYLKMQQEILKQQQDILNLKINQLPESSKVDQTHSMTSLPSAGNLFVLDNGSKERAALLSLSRPASNDSISSFAVTPAQASLSGVQSLLNANRDLLNKKPDQPVYFELAGASHQRSGSSLSEAAEPTYQSPVPRVVVSND</sequence>
<keyword evidence="1" id="KW-0597">Phosphoprotein</keyword>
<feature type="compositionally biased region" description="Low complexity" evidence="2">
    <location>
        <begin position="94"/>
        <end position="110"/>
    </location>
</feature>
<dbReference type="InterPro" id="IPR001849">
    <property type="entry name" value="PH_domain"/>
</dbReference>
<feature type="region of interest" description="Disordered" evidence="2">
    <location>
        <begin position="482"/>
        <end position="510"/>
    </location>
</feature>
<reference evidence="5" key="1">
    <citation type="submission" date="2016-05" db="EMBL/GenBank/DDBJ databases">
        <title>Comparative genomics of biotechnologically important yeasts.</title>
        <authorList>
            <consortium name="DOE Joint Genome Institute"/>
            <person name="Riley R."/>
            <person name="Haridas S."/>
            <person name="Wolfe K.H."/>
            <person name="Lopes M.R."/>
            <person name="Hittinger C.T."/>
            <person name="Goker M."/>
            <person name="Salamov A."/>
            <person name="Wisecaver J."/>
            <person name="Long T.M."/>
            <person name="Aerts A.L."/>
            <person name="Barry K."/>
            <person name="Choi C."/>
            <person name="Clum A."/>
            <person name="Coughlan A.Y."/>
            <person name="Deshpande S."/>
            <person name="Douglass A.P."/>
            <person name="Hanson S.J."/>
            <person name="Klenk H.-P."/>
            <person name="Labutti K."/>
            <person name="Lapidus A."/>
            <person name="Lindquist E."/>
            <person name="Lipzen A."/>
            <person name="Meier-Kolthoff J.P."/>
            <person name="Ohm R.A."/>
            <person name="Otillar R.P."/>
            <person name="Pangilinan J."/>
            <person name="Peng Y."/>
            <person name="Rokas A."/>
            <person name="Rosa C.A."/>
            <person name="Scheuner C."/>
            <person name="Sibirny A.A."/>
            <person name="Slot J.C."/>
            <person name="Stielow J.B."/>
            <person name="Sun H."/>
            <person name="Kurtzman C.P."/>
            <person name="Blackwell M."/>
            <person name="Grigoriev I.V."/>
            <person name="Jeffries T.W."/>
        </authorList>
    </citation>
    <scope>NUCLEOTIDE SEQUENCE [LARGE SCALE GENOMIC DNA]</scope>
    <source>
        <strain evidence="5">NRRL Y-17324</strain>
    </source>
</reference>
<organism evidence="4 5">
    <name type="scientific">Suhomyces tanzawaensis NRRL Y-17324</name>
    <dbReference type="NCBI Taxonomy" id="984487"/>
    <lineage>
        <taxon>Eukaryota</taxon>
        <taxon>Fungi</taxon>
        <taxon>Dikarya</taxon>
        <taxon>Ascomycota</taxon>
        <taxon>Saccharomycotina</taxon>
        <taxon>Pichiomycetes</taxon>
        <taxon>Debaryomycetaceae</taxon>
        <taxon>Suhomyces</taxon>
    </lineage>
</organism>